<evidence type="ECO:0000256" key="8">
    <source>
        <dbReference type="ARBA" id="ARBA00022840"/>
    </source>
</evidence>
<dbReference type="UniPathway" id="UPA00074">
    <property type="reaction ID" value="UER00131"/>
</dbReference>
<gene>
    <name evidence="11" type="primary">purC</name>
    <name evidence="13" type="ORF">SAMN05421733_101385</name>
</gene>
<evidence type="ECO:0000256" key="2">
    <source>
        <dbReference type="ARBA" id="ARBA00010190"/>
    </source>
</evidence>
<dbReference type="RefSeq" id="WP_092746634.1">
    <property type="nucleotide sequence ID" value="NZ_FMYL01000001.1"/>
</dbReference>
<dbReference type="CDD" id="cd01415">
    <property type="entry name" value="SAICAR_synt_PurC"/>
    <property type="match status" value="1"/>
</dbReference>
<keyword evidence="14" id="KW-1185">Reference proteome</keyword>
<dbReference type="EC" id="6.3.2.6" evidence="3 11"/>
<evidence type="ECO:0000256" key="6">
    <source>
        <dbReference type="ARBA" id="ARBA00022741"/>
    </source>
</evidence>
<keyword evidence="7 11" id="KW-0658">Purine biosynthesis</keyword>
<dbReference type="OrthoDB" id="9801549at2"/>
<dbReference type="PROSITE" id="PS01057">
    <property type="entry name" value="SAICAR_SYNTHETASE_1"/>
    <property type="match status" value="1"/>
</dbReference>
<evidence type="ECO:0000256" key="1">
    <source>
        <dbReference type="ARBA" id="ARBA00004672"/>
    </source>
</evidence>
<dbReference type="GO" id="GO:0009236">
    <property type="term" value="P:cobalamin biosynthetic process"/>
    <property type="evidence" value="ECO:0007669"/>
    <property type="project" value="InterPro"/>
</dbReference>
<evidence type="ECO:0000256" key="10">
    <source>
        <dbReference type="ARBA" id="ARBA00048475"/>
    </source>
</evidence>
<comment type="pathway">
    <text evidence="1 11">Purine metabolism; IMP biosynthesis via de novo pathway; 5-amino-1-(5-phospho-D-ribosyl)imidazole-4-carboxamide from 5-amino-1-(5-phospho-D-ribosyl)imidazole-4-carboxylate: step 1/2.</text>
</comment>
<feature type="domain" description="SAICAR synthetase/ADE2 N-terminal" evidence="12">
    <location>
        <begin position="7"/>
        <end position="231"/>
    </location>
</feature>
<reference evidence="14" key="1">
    <citation type="submission" date="2016-09" db="EMBL/GenBank/DDBJ databases">
        <authorList>
            <person name="Varghese N."/>
            <person name="Submissions S."/>
        </authorList>
    </citation>
    <scope>NUCLEOTIDE SEQUENCE [LARGE SCALE GENOMIC DNA]</scope>
    <source>
        <strain evidence="14">ANC 4422</strain>
    </source>
</reference>
<dbReference type="GO" id="GO:0004639">
    <property type="term" value="F:phosphoribosylaminoimidazolesuccinocarboxamide synthase activity"/>
    <property type="evidence" value="ECO:0007669"/>
    <property type="project" value="UniProtKB-UniRule"/>
</dbReference>
<dbReference type="PANTHER" id="PTHR43599:SF3">
    <property type="entry name" value="SI:DKEY-6E2.2"/>
    <property type="match status" value="1"/>
</dbReference>
<dbReference type="Gene3D" id="3.30.200.20">
    <property type="entry name" value="Phosphorylase Kinase, domain 1"/>
    <property type="match status" value="1"/>
</dbReference>
<organism evidence="13 14">
    <name type="scientific">Acinetobacter boissieri</name>
    <dbReference type="NCBI Taxonomy" id="1219383"/>
    <lineage>
        <taxon>Bacteria</taxon>
        <taxon>Pseudomonadati</taxon>
        <taxon>Pseudomonadota</taxon>
        <taxon>Gammaproteobacteria</taxon>
        <taxon>Moraxellales</taxon>
        <taxon>Moraxellaceae</taxon>
        <taxon>Acinetobacter</taxon>
    </lineage>
</organism>
<sequence>MLKNTLLYTGKAKSVYTTDNPDLLILVFRDDASAFNGEKIAQLDRKGKVNNLFNAFIMEKLAEAGIETHFEKLLNPSEVLVKRLDMIPVECVIRNYAAGSLCRRLGVEEGKVLTPPTFELFFKDDSLGDPMVNESQSIALGWATAEQLEQMKVLTYQVNQVLTDLFEQGGMLLVDFKLEFGVFHDRIVLGDEFSPDGCRLWDKETKKKLDKDRFRQGLGDVVEAYEEVATRLGINLDSI</sequence>
<accession>A0A1G6GLG8</accession>
<keyword evidence="8 11" id="KW-0067">ATP-binding</keyword>
<dbReference type="STRING" id="1219383.SAMN05421733_101385"/>
<keyword evidence="5 11" id="KW-0436">Ligase</keyword>
<dbReference type="SUPFAM" id="SSF56104">
    <property type="entry name" value="SAICAR synthase-like"/>
    <property type="match status" value="1"/>
</dbReference>
<comment type="catalytic activity">
    <reaction evidence="10 11">
        <text>5-amino-1-(5-phospho-D-ribosyl)imidazole-4-carboxylate + L-aspartate + ATP = (2S)-2-[5-amino-1-(5-phospho-beta-D-ribosyl)imidazole-4-carboxamido]succinate + ADP + phosphate + 2 H(+)</text>
        <dbReference type="Rhea" id="RHEA:22628"/>
        <dbReference type="ChEBI" id="CHEBI:15378"/>
        <dbReference type="ChEBI" id="CHEBI:29991"/>
        <dbReference type="ChEBI" id="CHEBI:30616"/>
        <dbReference type="ChEBI" id="CHEBI:43474"/>
        <dbReference type="ChEBI" id="CHEBI:58443"/>
        <dbReference type="ChEBI" id="CHEBI:77657"/>
        <dbReference type="ChEBI" id="CHEBI:456216"/>
        <dbReference type="EC" id="6.3.2.6"/>
    </reaction>
</comment>
<evidence type="ECO:0000259" key="12">
    <source>
        <dbReference type="Pfam" id="PF01259"/>
    </source>
</evidence>
<evidence type="ECO:0000256" key="4">
    <source>
        <dbReference type="ARBA" id="ARBA00016460"/>
    </source>
</evidence>
<dbReference type="InterPro" id="IPR033934">
    <property type="entry name" value="SAICAR_synt_PurC"/>
</dbReference>
<evidence type="ECO:0000313" key="13">
    <source>
        <dbReference type="EMBL" id="SDB82871.1"/>
    </source>
</evidence>
<dbReference type="Gene3D" id="3.30.470.20">
    <property type="entry name" value="ATP-grasp fold, B domain"/>
    <property type="match status" value="1"/>
</dbReference>
<keyword evidence="6 11" id="KW-0547">Nucleotide-binding</keyword>
<dbReference type="InterPro" id="IPR018236">
    <property type="entry name" value="SAICAR_synthetase_CS"/>
</dbReference>
<evidence type="ECO:0000313" key="14">
    <source>
        <dbReference type="Proteomes" id="UP000242501"/>
    </source>
</evidence>
<dbReference type="NCBIfam" id="TIGR00081">
    <property type="entry name" value="purC"/>
    <property type="match status" value="1"/>
</dbReference>
<name>A0A1G6GLG8_9GAMM</name>
<dbReference type="GO" id="GO:0005524">
    <property type="term" value="F:ATP binding"/>
    <property type="evidence" value="ECO:0007669"/>
    <property type="project" value="UniProtKB-KW"/>
</dbReference>
<evidence type="ECO:0000256" key="11">
    <source>
        <dbReference type="HAMAP-Rule" id="MF_00137"/>
    </source>
</evidence>
<comment type="similarity">
    <text evidence="2 11">Belongs to the SAICAR synthetase family.</text>
</comment>
<evidence type="ECO:0000256" key="5">
    <source>
        <dbReference type="ARBA" id="ARBA00022598"/>
    </source>
</evidence>
<dbReference type="GO" id="GO:0006189">
    <property type="term" value="P:'de novo' IMP biosynthetic process"/>
    <property type="evidence" value="ECO:0007669"/>
    <property type="project" value="UniProtKB-UniRule"/>
</dbReference>
<proteinExistence type="inferred from homology"/>
<protein>
    <recommendedName>
        <fullName evidence="4 11">Phosphoribosylaminoimidazole-succinocarboxamide synthase</fullName>
        <ecNumber evidence="3 11">6.3.2.6</ecNumber>
    </recommendedName>
    <alternativeName>
        <fullName evidence="9 11">SAICAR synthetase</fullName>
    </alternativeName>
</protein>
<dbReference type="Pfam" id="PF01259">
    <property type="entry name" value="SAICAR_synt"/>
    <property type="match status" value="1"/>
</dbReference>
<dbReference type="Proteomes" id="UP000242501">
    <property type="component" value="Unassembled WGS sequence"/>
</dbReference>
<dbReference type="HAMAP" id="MF_00137">
    <property type="entry name" value="SAICAR_synth"/>
    <property type="match status" value="1"/>
</dbReference>
<dbReference type="AlphaFoldDB" id="A0A1G6GLG8"/>
<dbReference type="GO" id="GO:0005829">
    <property type="term" value="C:cytosol"/>
    <property type="evidence" value="ECO:0007669"/>
    <property type="project" value="TreeGrafter"/>
</dbReference>
<dbReference type="InterPro" id="IPR050089">
    <property type="entry name" value="SAICAR_synthetase"/>
</dbReference>
<dbReference type="FunFam" id="3.30.200.20:FF:000086">
    <property type="entry name" value="Phosphoribosylaminoimidazole-succinocarboxamide synthase"/>
    <property type="match status" value="1"/>
</dbReference>
<dbReference type="PANTHER" id="PTHR43599">
    <property type="entry name" value="MULTIFUNCTIONAL PROTEIN ADE2"/>
    <property type="match status" value="1"/>
</dbReference>
<dbReference type="EMBL" id="FMYL01000001">
    <property type="protein sequence ID" value="SDB82871.1"/>
    <property type="molecule type" value="Genomic_DNA"/>
</dbReference>
<evidence type="ECO:0000256" key="7">
    <source>
        <dbReference type="ARBA" id="ARBA00022755"/>
    </source>
</evidence>
<evidence type="ECO:0000256" key="9">
    <source>
        <dbReference type="ARBA" id="ARBA00030409"/>
    </source>
</evidence>
<dbReference type="FunFam" id="3.30.470.20:FF:000006">
    <property type="entry name" value="Phosphoribosylaminoimidazole-succinocarboxamide synthase"/>
    <property type="match status" value="1"/>
</dbReference>
<evidence type="ECO:0000256" key="3">
    <source>
        <dbReference type="ARBA" id="ARBA00012217"/>
    </source>
</evidence>
<dbReference type="InterPro" id="IPR001636">
    <property type="entry name" value="SAICAR_synth"/>
</dbReference>
<dbReference type="PROSITE" id="PS01058">
    <property type="entry name" value="SAICAR_SYNTHETASE_2"/>
    <property type="match status" value="1"/>
</dbReference>
<dbReference type="InterPro" id="IPR028923">
    <property type="entry name" value="SAICAR_synt/ADE2_N"/>
</dbReference>